<organism evidence="2 3">
    <name type="scientific">Suillus plorans</name>
    <dbReference type="NCBI Taxonomy" id="116603"/>
    <lineage>
        <taxon>Eukaryota</taxon>
        <taxon>Fungi</taxon>
        <taxon>Dikarya</taxon>
        <taxon>Basidiomycota</taxon>
        <taxon>Agaricomycotina</taxon>
        <taxon>Agaricomycetes</taxon>
        <taxon>Agaricomycetidae</taxon>
        <taxon>Boletales</taxon>
        <taxon>Suillineae</taxon>
        <taxon>Suillaceae</taxon>
        <taxon>Suillus</taxon>
    </lineage>
</organism>
<dbReference type="EMBL" id="JABBWE010000082">
    <property type="protein sequence ID" value="KAG1787223.1"/>
    <property type="molecule type" value="Genomic_DNA"/>
</dbReference>
<accession>A0A9P7AEJ7</accession>
<feature type="compositionally biased region" description="Low complexity" evidence="1">
    <location>
        <begin position="166"/>
        <end position="181"/>
    </location>
</feature>
<sequence length="202" mass="21829">SVRKLKRGGALFEVDGPDTKLWLNTPSNGKAFAQEFGGDTTIKDRTFQVIAEYVPISFNLESSSDLREIEERSNLSPGTIVKAKWLKPVARRNPGRRTAFCVIACASRKSANEVIRLGITIEGRKSAARKLLPEPTRCLKCQQLSSSHIAFNCPNKEDTCGTCADTPSTPNAATTNPNHSPSPSTQSNATSIAGSLSPTRPQ</sequence>
<keyword evidence="3" id="KW-1185">Reference proteome</keyword>
<gene>
    <name evidence="2" type="ORF">HD556DRAFT_1247151</name>
</gene>
<dbReference type="OrthoDB" id="2800503at2759"/>
<feature type="region of interest" description="Disordered" evidence="1">
    <location>
        <begin position="165"/>
        <end position="202"/>
    </location>
</feature>
<dbReference type="GeneID" id="64592434"/>
<dbReference type="RefSeq" id="XP_041154591.1">
    <property type="nucleotide sequence ID" value="XM_041298670.1"/>
</dbReference>
<dbReference type="Proteomes" id="UP000719766">
    <property type="component" value="Unassembled WGS sequence"/>
</dbReference>
<dbReference type="AlphaFoldDB" id="A0A9P7AEJ7"/>
<protein>
    <submittedName>
        <fullName evidence="2">Uncharacterized protein</fullName>
    </submittedName>
</protein>
<evidence type="ECO:0000256" key="1">
    <source>
        <dbReference type="SAM" id="MobiDB-lite"/>
    </source>
</evidence>
<comment type="caution">
    <text evidence="2">The sequence shown here is derived from an EMBL/GenBank/DDBJ whole genome shotgun (WGS) entry which is preliminary data.</text>
</comment>
<name>A0A9P7AEJ7_9AGAM</name>
<feature type="compositionally biased region" description="Polar residues" evidence="1">
    <location>
        <begin position="182"/>
        <end position="202"/>
    </location>
</feature>
<evidence type="ECO:0000313" key="2">
    <source>
        <dbReference type="EMBL" id="KAG1787223.1"/>
    </source>
</evidence>
<feature type="non-terminal residue" evidence="2">
    <location>
        <position position="1"/>
    </location>
</feature>
<evidence type="ECO:0000313" key="3">
    <source>
        <dbReference type="Proteomes" id="UP000719766"/>
    </source>
</evidence>
<reference evidence="2" key="1">
    <citation type="journal article" date="2020" name="New Phytol.">
        <title>Comparative genomics reveals dynamic genome evolution in host specialist ectomycorrhizal fungi.</title>
        <authorList>
            <person name="Lofgren L.A."/>
            <person name="Nguyen N.H."/>
            <person name="Vilgalys R."/>
            <person name="Ruytinx J."/>
            <person name="Liao H.L."/>
            <person name="Branco S."/>
            <person name="Kuo A."/>
            <person name="LaButti K."/>
            <person name="Lipzen A."/>
            <person name="Andreopoulos W."/>
            <person name="Pangilinan J."/>
            <person name="Riley R."/>
            <person name="Hundley H."/>
            <person name="Na H."/>
            <person name="Barry K."/>
            <person name="Grigoriev I.V."/>
            <person name="Stajich J.E."/>
            <person name="Kennedy P.G."/>
        </authorList>
    </citation>
    <scope>NUCLEOTIDE SEQUENCE</scope>
    <source>
        <strain evidence="2">S12</strain>
    </source>
</reference>
<proteinExistence type="predicted"/>